<gene>
    <name evidence="1" type="ORF">METZ01_LOCUS220171</name>
</gene>
<protein>
    <submittedName>
        <fullName evidence="1">Uncharacterized protein</fullName>
    </submittedName>
</protein>
<dbReference type="EMBL" id="UINC01052227">
    <property type="protein sequence ID" value="SVB67317.1"/>
    <property type="molecule type" value="Genomic_DNA"/>
</dbReference>
<name>A0A382FYJ5_9ZZZZ</name>
<feature type="non-terminal residue" evidence="1">
    <location>
        <position position="193"/>
    </location>
</feature>
<dbReference type="AlphaFoldDB" id="A0A382FYJ5"/>
<evidence type="ECO:0000313" key="1">
    <source>
        <dbReference type="EMBL" id="SVB67317.1"/>
    </source>
</evidence>
<proteinExistence type="predicted"/>
<organism evidence="1">
    <name type="scientific">marine metagenome</name>
    <dbReference type="NCBI Taxonomy" id="408172"/>
    <lineage>
        <taxon>unclassified sequences</taxon>
        <taxon>metagenomes</taxon>
        <taxon>ecological metagenomes</taxon>
    </lineage>
</organism>
<accession>A0A382FYJ5</accession>
<reference evidence="1" key="1">
    <citation type="submission" date="2018-05" db="EMBL/GenBank/DDBJ databases">
        <authorList>
            <person name="Lanie J.A."/>
            <person name="Ng W.-L."/>
            <person name="Kazmierczak K.M."/>
            <person name="Andrzejewski T.M."/>
            <person name="Davidsen T.M."/>
            <person name="Wayne K.J."/>
            <person name="Tettelin H."/>
            <person name="Glass J.I."/>
            <person name="Rusch D."/>
            <person name="Podicherti R."/>
            <person name="Tsui H.-C.T."/>
            <person name="Winkler M.E."/>
        </authorList>
    </citation>
    <scope>NUCLEOTIDE SEQUENCE</scope>
</reference>
<sequence>MPKRNVYFSEEDVMIWDKLPDGSKSQLLRDFLLEHHEGISRENITDREKEREFLRHQILVNQKEWDYVDEQYLVYEGKTLYLEERVRELRREFESKFGAWNLDENLLIAADIWDVIYSEAEARVGAIFTSPSGVSQYRIQNAKKGKVMIERMDTPSPKPSTFTSRTIEKAIERLNRDGDGEKIERGRFMPVLA</sequence>